<reference evidence="1" key="1">
    <citation type="submission" date="2016-01" db="EMBL/GenBank/DDBJ databases">
        <authorList>
            <person name="Peeters C."/>
        </authorList>
    </citation>
    <scope>NUCLEOTIDE SEQUENCE [LARGE SCALE GENOMIC DNA]</scope>
    <source>
        <strain evidence="1">LMG 29323</strain>
    </source>
</reference>
<protein>
    <submittedName>
        <fullName evidence="1">Uncharacterized protein</fullName>
    </submittedName>
</protein>
<keyword evidence="2" id="KW-1185">Reference proteome</keyword>
<accession>A0A158C088</accession>
<dbReference type="EMBL" id="FCOE02000015">
    <property type="protein sequence ID" value="SAK75768.1"/>
    <property type="molecule type" value="Genomic_DNA"/>
</dbReference>
<proteinExistence type="predicted"/>
<dbReference type="Proteomes" id="UP000054911">
    <property type="component" value="Unassembled WGS sequence"/>
</dbReference>
<dbReference type="AlphaFoldDB" id="A0A158C088"/>
<evidence type="ECO:0000313" key="1">
    <source>
        <dbReference type="EMBL" id="SAK75768.1"/>
    </source>
</evidence>
<name>A0A158C088_9BURK</name>
<sequence>MIVLIVCPNDLGIIQTNIRAFSVSIVGETDAFDVILEVCQITFLAIREGSVAPRIVVQHEKAPGGIIGKRGLIAQRIGHRGLFSPRVVSKRGYAHGSCVTRLCNRAHTILTVHQQISERELGPVGLRNGRNTTAAAIVGIGRGESLTVGDAIVVRTQVHDDLRQTPLRVVGVAHSGRRDQLTTRITTDGAQCGQLPGRVVIEIGDVAAVGRDLRQQARSAVGVGHRVAVDIARGDQAPGFSRVIGLRERALSIVPFPCIRCRVERQRAACRD</sequence>
<organism evidence="1 2">
    <name type="scientific">Caballeronia pedi</name>
    <dbReference type="NCBI Taxonomy" id="1777141"/>
    <lineage>
        <taxon>Bacteria</taxon>
        <taxon>Pseudomonadati</taxon>
        <taxon>Pseudomonadota</taxon>
        <taxon>Betaproteobacteria</taxon>
        <taxon>Burkholderiales</taxon>
        <taxon>Burkholderiaceae</taxon>
        <taxon>Caballeronia</taxon>
    </lineage>
</organism>
<comment type="caution">
    <text evidence="1">The sequence shown here is derived from an EMBL/GenBank/DDBJ whole genome shotgun (WGS) entry which is preliminary data.</text>
</comment>
<evidence type="ECO:0000313" key="2">
    <source>
        <dbReference type="Proteomes" id="UP000054911"/>
    </source>
</evidence>
<gene>
    <name evidence="1" type="ORF">AWB80_04370</name>
</gene>